<dbReference type="STRING" id="1095629.A0A0C9XDK4"/>
<dbReference type="EMBL" id="KN838536">
    <property type="protein sequence ID" value="KIK10365.1"/>
    <property type="molecule type" value="Genomic_DNA"/>
</dbReference>
<dbReference type="GO" id="GO:0005743">
    <property type="term" value="C:mitochondrial inner membrane"/>
    <property type="evidence" value="ECO:0007669"/>
    <property type="project" value="UniProtKB-SubCell"/>
</dbReference>
<evidence type="ECO:0000256" key="7">
    <source>
        <dbReference type="ARBA" id="ARBA00023128"/>
    </source>
</evidence>
<evidence type="ECO:0000256" key="10">
    <source>
        <dbReference type="ARBA" id="ARBA00070613"/>
    </source>
</evidence>
<dbReference type="PANTHER" id="PTHR10122">
    <property type="entry name" value="CYTOCHROME C OXIDASE SUBUNIT 5B, MITOCHONDRIAL"/>
    <property type="match status" value="1"/>
</dbReference>
<keyword evidence="14" id="KW-1185">Reference proteome</keyword>
<dbReference type="SUPFAM" id="SSF57802">
    <property type="entry name" value="Rubredoxin-like"/>
    <property type="match status" value="1"/>
</dbReference>
<feature type="binding site" evidence="11">
    <location>
        <position position="119"/>
    </location>
    <ligand>
        <name>Zn(2+)</name>
        <dbReference type="ChEBI" id="CHEBI:29105"/>
    </ligand>
</feature>
<dbReference type="PROSITE" id="PS00028">
    <property type="entry name" value="ZINC_FINGER_C2H2_1"/>
    <property type="match status" value="1"/>
</dbReference>
<dbReference type="PROSITE" id="PS00848">
    <property type="entry name" value="COX5B_1"/>
    <property type="match status" value="1"/>
</dbReference>
<reference evidence="14" key="2">
    <citation type="submission" date="2015-01" db="EMBL/GenBank/DDBJ databases">
        <title>Evolutionary Origins and Diversification of the Mycorrhizal Mutualists.</title>
        <authorList>
            <consortium name="DOE Joint Genome Institute"/>
            <consortium name="Mycorrhizal Genomics Consortium"/>
            <person name="Kohler A."/>
            <person name="Kuo A."/>
            <person name="Nagy L.G."/>
            <person name="Floudas D."/>
            <person name="Copeland A."/>
            <person name="Barry K.W."/>
            <person name="Cichocki N."/>
            <person name="Veneault-Fourrey C."/>
            <person name="LaButti K."/>
            <person name="Lindquist E.A."/>
            <person name="Lipzen A."/>
            <person name="Lundell T."/>
            <person name="Morin E."/>
            <person name="Murat C."/>
            <person name="Riley R."/>
            <person name="Ohm R."/>
            <person name="Sun H."/>
            <person name="Tunlid A."/>
            <person name="Henrissat B."/>
            <person name="Grigoriev I.V."/>
            <person name="Hibbett D.S."/>
            <person name="Martin F."/>
        </authorList>
    </citation>
    <scope>NUCLEOTIDE SEQUENCE [LARGE SCALE GENOMIC DNA]</scope>
    <source>
        <strain evidence="14">LaAM-08-1</strain>
    </source>
</reference>
<keyword evidence="7" id="KW-0496">Mitochondrion</keyword>
<dbReference type="GO" id="GO:0006123">
    <property type="term" value="P:mitochondrial electron transport, cytochrome c to oxygen"/>
    <property type="evidence" value="ECO:0007669"/>
    <property type="project" value="InterPro"/>
</dbReference>
<dbReference type="Pfam" id="PF01215">
    <property type="entry name" value="COX5B"/>
    <property type="match status" value="1"/>
</dbReference>
<evidence type="ECO:0000256" key="2">
    <source>
        <dbReference type="ARBA" id="ARBA00010292"/>
    </source>
</evidence>
<gene>
    <name evidence="13" type="ORF">K443DRAFT_670987</name>
</gene>
<evidence type="ECO:0000313" key="14">
    <source>
        <dbReference type="Proteomes" id="UP000054477"/>
    </source>
</evidence>
<feature type="domain" description="C2H2-type" evidence="12">
    <location>
        <begin position="134"/>
        <end position="156"/>
    </location>
</feature>
<dbReference type="CDD" id="cd00924">
    <property type="entry name" value="Cyt_c_Oxidase_Vb"/>
    <property type="match status" value="1"/>
</dbReference>
<evidence type="ECO:0000256" key="3">
    <source>
        <dbReference type="ARBA" id="ARBA00022723"/>
    </source>
</evidence>
<sequence length="156" mass="16758">MFKNAVRVARPAVLAARASLKPSSSALRAFSTSVRISSGGPPPPQLYGTGGKAGEVPTDLEQATGLERLQLLGELEGVNVFDDSPLDSSRIGTKTDPILVPSYDVERMVGCSGSPADSHDVLWFMVRKEKLARCTECGSVYKLDFHGEEHADAHHH</sequence>
<name>A0A0C9XDK4_9AGAR</name>
<dbReference type="GO" id="GO:0045277">
    <property type="term" value="C:respiratory chain complex IV"/>
    <property type="evidence" value="ECO:0007669"/>
    <property type="project" value="InterPro"/>
</dbReference>
<comment type="subcellular location">
    <subcellularLocation>
        <location evidence="1">Mitochondrion inner membrane</location>
        <topology evidence="1">Peripheral membrane protein</topology>
        <orientation evidence="1">Matrix side</orientation>
    </subcellularLocation>
</comment>
<evidence type="ECO:0000256" key="6">
    <source>
        <dbReference type="ARBA" id="ARBA00022946"/>
    </source>
</evidence>
<keyword evidence="4" id="KW-0999">Mitochondrion inner membrane</keyword>
<dbReference type="AlphaFoldDB" id="A0A0C9XDK4"/>
<keyword evidence="6" id="KW-0809">Transit peptide</keyword>
<feature type="binding site" evidence="11">
    <location>
        <position position="134"/>
    </location>
    <ligand>
        <name>Zn(2+)</name>
        <dbReference type="ChEBI" id="CHEBI:29105"/>
    </ligand>
</feature>
<evidence type="ECO:0000259" key="12">
    <source>
        <dbReference type="PROSITE" id="PS00028"/>
    </source>
</evidence>
<proteinExistence type="inferred from homology"/>
<accession>A0A0C9XDK4</accession>
<dbReference type="GO" id="GO:0046872">
    <property type="term" value="F:metal ion binding"/>
    <property type="evidence" value="ECO:0007669"/>
    <property type="project" value="UniProtKB-KW"/>
</dbReference>
<dbReference type="PANTHER" id="PTHR10122:SF0">
    <property type="entry name" value="CYTOCHROME C OXIDASE SUBUNIT 5B, ISOFORM A-RELATED"/>
    <property type="match status" value="1"/>
</dbReference>
<dbReference type="InterPro" id="IPR036972">
    <property type="entry name" value="Cyt_c_oxidase_su5b_sf"/>
</dbReference>
<keyword evidence="3 11" id="KW-0479">Metal-binding</keyword>
<evidence type="ECO:0000256" key="8">
    <source>
        <dbReference type="ARBA" id="ARBA00023136"/>
    </source>
</evidence>
<evidence type="ECO:0000256" key="11">
    <source>
        <dbReference type="PIRSR" id="PIRSR602124-2"/>
    </source>
</evidence>
<comment type="similarity">
    <text evidence="2">Belongs to the cytochrome c oxidase subunit 5B family.</text>
</comment>
<protein>
    <recommendedName>
        <fullName evidence="10">Cytochrome c oxidase subunit 4, mitochondrial</fullName>
    </recommendedName>
    <alternativeName>
        <fullName evidence="9">Cytochrome c oxidase polypeptide IV</fullName>
    </alternativeName>
</protein>
<dbReference type="FunFam" id="2.60.11.10:FF:000003">
    <property type="entry name" value="Cytochrome c oxidase subunit IV"/>
    <property type="match status" value="1"/>
</dbReference>
<dbReference type="Proteomes" id="UP000054477">
    <property type="component" value="Unassembled WGS sequence"/>
</dbReference>
<keyword evidence="5 11" id="KW-0862">Zinc</keyword>
<evidence type="ECO:0000256" key="4">
    <source>
        <dbReference type="ARBA" id="ARBA00022792"/>
    </source>
</evidence>
<dbReference type="Gene3D" id="2.60.11.10">
    <property type="entry name" value="Cytochrome c oxidase, subunit Vb"/>
    <property type="match status" value="1"/>
</dbReference>
<keyword evidence="8" id="KW-0472">Membrane</keyword>
<evidence type="ECO:0000256" key="1">
    <source>
        <dbReference type="ARBA" id="ARBA00004443"/>
    </source>
</evidence>
<organism evidence="13 14">
    <name type="scientific">Laccaria amethystina LaAM-08-1</name>
    <dbReference type="NCBI Taxonomy" id="1095629"/>
    <lineage>
        <taxon>Eukaryota</taxon>
        <taxon>Fungi</taxon>
        <taxon>Dikarya</taxon>
        <taxon>Basidiomycota</taxon>
        <taxon>Agaricomycotina</taxon>
        <taxon>Agaricomycetes</taxon>
        <taxon>Agaricomycetidae</taxon>
        <taxon>Agaricales</taxon>
        <taxon>Agaricineae</taxon>
        <taxon>Hydnangiaceae</taxon>
        <taxon>Laccaria</taxon>
    </lineage>
</organism>
<dbReference type="InterPro" id="IPR013087">
    <property type="entry name" value="Znf_C2H2_type"/>
</dbReference>
<evidence type="ECO:0000256" key="5">
    <source>
        <dbReference type="ARBA" id="ARBA00022833"/>
    </source>
</evidence>
<reference evidence="13 14" key="1">
    <citation type="submission" date="2014-04" db="EMBL/GenBank/DDBJ databases">
        <authorList>
            <consortium name="DOE Joint Genome Institute"/>
            <person name="Kuo A."/>
            <person name="Kohler A."/>
            <person name="Nagy L.G."/>
            <person name="Floudas D."/>
            <person name="Copeland A."/>
            <person name="Barry K.W."/>
            <person name="Cichocki N."/>
            <person name="Veneault-Fourrey C."/>
            <person name="LaButti K."/>
            <person name="Lindquist E.A."/>
            <person name="Lipzen A."/>
            <person name="Lundell T."/>
            <person name="Morin E."/>
            <person name="Murat C."/>
            <person name="Sun H."/>
            <person name="Tunlid A."/>
            <person name="Henrissat B."/>
            <person name="Grigoriev I.V."/>
            <person name="Hibbett D.S."/>
            <person name="Martin F."/>
            <person name="Nordberg H.P."/>
            <person name="Cantor M.N."/>
            <person name="Hua S.X."/>
        </authorList>
    </citation>
    <scope>NUCLEOTIDE SEQUENCE [LARGE SCALE GENOMIC DNA]</scope>
    <source>
        <strain evidence="13 14">LaAM-08-1</strain>
    </source>
</reference>
<feature type="binding site" evidence="11">
    <location>
        <position position="111"/>
    </location>
    <ligand>
        <name>Zn(2+)</name>
        <dbReference type="ChEBI" id="CHEBI:29105"/>
    </ligand>
</feature>
<feature type="binding site" evidence="11">
    <location>
        <position position="137"/>
    </location>
    <ligand>
        <name>Zn(2+)</name>
        <dbReference type="ChEBI" id="CHEBI:29105"/>
    </ligand>
</feature>
<evidence type="ECO:0000256" key="9">
    <source>
        <dbReference type="ARBA" id="ARBA00031366"/>
    </source>
</evidence>
<dbReference type="InterPro" id="IPR002124">
    <property type="entry name" value="Cyt_c_oxidase_su5b"/>
</dbReference>
<dbReference type="HOGENOM" id="CLU_091071_2_0_1"/>
<evidence type="ECO:0000313" key="13">
    <source>
        <dbReference type="EMBL" id="KIK10365.1"/>
    </source>
</evidence>
<dbReference type="PROSITE" id="PS51359">
    <property type="entry name" value="COX5B_2"/>
    <property type="match status" value="1"/>
</dbReference>
<dbReference type="OrthoDB" id="10249250at2759"/>